<proteinExistence type="inferred from homology"/>
<dbReference type="Pfam" id="PF22102">
    <property type="entry name" value="ElaD-SseL-like_C"/>
    <property type="match status" value="1"/>
</dbReference>
<accession>W0I4H5</accession>
<evidence type="ECO:0000259" key="15">
    <source>
        <dbReference type="Pfam" id="PF22103"/>
    </source>
</evidence>
<reference evidence="16 17" key="1">
    <citation type="journal article" date="2014" name="Genome Biol. Evol.">
        <title>Genome degeneration and adaptation in a nascent stage of symbiosis.</title>
        <authorList>
            <person name="Oakeson K.F."/>
            <person name="Gil R."/>
            <person name="Clayton A.L."/>
            <person name="Dunn D.M."/>
            <person name="von Niederhausern A.C."/>
            <person name="Hamil C."/>
            <person name="Aoyagi A."/>
            <person name="Duval B."/>
            <person name="Baca A."/>
            <person name="Silva F.J."/>
            <person name="Vallier A."/>
            <person name="Jackson D.G."/>
            <person name="Latorre A."/>
            <person name="Weiss R.B."/>
            <person name="Heddi A."/>
            <person name="Moya A."/>
            <person name="Dale C."/>
        </authorList>
    </citation>
    <scope>NUCLEOTIDE SEQUENCE [LARGE SCALE GENOMIC DNA]</scope>
    <source>
        <strain evidence="16 17">HS1</strain>
        <plasmid evidence="17">Plasmid pHS1</plasmid>
    </source>
</reference>
<dbReference type="GO" id="GO:0006508">
    <property type="term" value="P:proteolysis"/>
    <property type="evidence" value="ECO:0007669"/>
    <property type="project" value="UniProtKB-KW"/>
</dbReference>
<dbReference type="GO" id="GO:0030430">
    <property type="term" value="C:host cell cytoplasm"/>
    <property type="evidence" value="ECO:0007669"/>
    <property type="project" value="UniProtKB-SubCell"/>
</dbReference>
<keyword evidence="7" id="KW-0843">Virulence</keyword>
<gene>
    <name evidence="16" type="primary">sseL</name>
    <name evidence="16" type="ORF">Sant_P0324</name>
</gene>
<dbReference type="GO" id="GO:0005576">
    <property type="term" value="C:extracellular region"/>
    <property type="evidence" value="ECO:0007669"/>
    <property type="project" value="UniProtKB-SubCell"/>
</dbReference>
<protein>
    <recommendedName>
        <fullName evidence="10">Deubiquitinase SseL</fullName>
    </recommendedName>
    <alternativeName>
        <fullName evidence="12">Deubiquitinating enzyme</fullName>
    </alternativeName>
    <alternativeName>
        <fullName evidence="11">Deubiquitinating protease</fullName>
    </alternativeName>
    <alternativeName>
        <fullName evidence="13">Salmonella secreted effector L</fullName>
    </alternativeName>
</protein>
<keyword evidence="4" id="KW-0645">Protease</keyword>
<keyword evidence="5" id="KW-0378">Hydrolase</keyword>
<evidence type="ECO:0000256" key="2">
    <source>
        <dbReference type="ARBA" id="ARBA00004613"/>
    </source>
</evidence>
<feature type="domain" description="ElaD/SseL-like N-terminal" evidence="15">
    <location>
        <begin position="33"/>
        <end position="120"/>
    </location>
</feature>
<keyword evidence="8" id="KW-1035">Host cytoplasm</keyword>
<evidence type="ECO:0000256" key="6">
    <source>
        <dbReference type="ARBA" id="ARBA00022807"/>
    </source>
</evidence>
<dbReference type="OrthoDB" id="6505304at2"/>
<dbReference type="AlphaFoldDB" id="W0I4H5"/>
<name>W0I4H5_9GAMM</name>
<organism evidence="16 17">
    <name type="scientific">Sodalis praecaptivus</name>
    <dbReference type="NCBI Taxonomy" id="1239307"/>
    <lineage>
        <taxon>Bacteria</taxon>
        <taxon>Pseudomonadati</taxon>
        <taxon>Pseudomonadota</taxon>
        <taxon>Gammaproteobacteria</taxon>
        <taxon>Enterobacterales</taxon>
        <taxon>Bruguierivoracaceae</taxon>
        <taxon>Sodalis</taxon>
    </lineage>
</organism>
<evidence type="ECO:0000256" key="7">
    <source>
        <dbReference type="ARBA" id="ARBA00023026"/>
    </source>
</evidence>
<comment type="subcellular location">
    <subcellularLocation>
        <location evidence="1">Host cytoplasm</location>
    </subcellularLocation>
    <subcellularLocation>
        <location evidence="2">Secreted</location>
    </subcellularLocation>
</comment>
<dbReference type="PATRIC" id="fig|1239307.3.peg.4886"/>
<evidence type="ECO:0000256" key="4">
    <source>
        <dbReference type="ARBA" id="ARBA00022670"/>
    </source>
</evidence>
<feature type="domain" description="SseL-like C-terminal" evidence="14">
    <location>
        <begin position="155"/>
        <end position="340"/>
    </location>
</feature>
<sequence>MTEISISQPPSLRVANNIGKEINIDETQPSLTESLKNSARRNDDFSIDYLFTLACENTDAGQEAASFLFDLYTGKEACHPDLPEQLGRDSLKFFDIVNDRNKEKLPSEAWKVPDKVLIMAGYTCLRDTQQYQDILASMDNNALINCCTYGNEHRSFFDSNRLISAAEIQSATSKLNGNNAGLTFSDTTAISAEDITTKNIPQNLLSTLLNIDENGNQTPSVGHFIPLLIRDHWVLFGLSTSNTGQTTAVMFDSQDSLKPEEVDFLRTLADFAGAEHFLPVSAPLQHHAPNACAVFVCHAMSSIAKDPTAPADETLQAFVESFLALTDEEQARFNKHGRAELYGNVLDTLSLDRGVRLEP</sequence>
<keyword evidence="16" id="KW-0614">Plasmid</keyword>
<dbReference type="Proteomes" id="UP000019028">
    <property type="component" value="Plasmid pHS1"/>
</dbReference>
<evidence type="ECO:0000256" key="3">
    <source>
        <dbReference type="ARBA" id="ARBA00022525"/>
    </source>
</evidence>
<dbReference type="EMBL" id="CP006570">
    <property type="protein sequence ID" value="AHF79360.1"/>
    <property type="molecule type" value="Genomic_DNA"/>
</dbReference>
<evidence type="ECO:0000256" key="8">
    <source>
        <dbReference type="ARBA" id="ARBA00023200"/>
    </source>
</evidence>
<keyword evidence="6" id="KW-0788">Thiol protease</keyword>
<evidence type="ECO:0000256" key="1">
    <source>
        <dbReference type="ARBA" id="ARBA00004192"/>
    </source>
</evidence>
<dbReference type="InterPro" id="IPR054328">
    <property type="entry name" value="SseL-like_C"/>
</dbReference>
<keyword evidence="3" id="KW-0964">Secreted</keyword>
<dbReference type="GO" id="GO:0008234">
    <property type="term" value="F:cysteine-type peptidase activity"/>
    <property type="evidence" value="ECO:0007669"/>
    <property type="project" value="UniProtKB-KW"/>
</dbReference>
<dbReference type="InterPro" id="IPR054329">
    <property type="entry name" value="ElaD/SseL-like_N"/>
</dbReference>
<dbReference type="RefSeq" id="WP_025424498.1">
    <property type="nucleotide sequence ID" value="NZ_CP006570.1"/>
</dbReference>
<evidence type="ECO:0000256" key="10">
    <source>
        <dbReference type="ARBA" id="ARBA00044984"/>
    </source>
</evidence>
<evidence type="ECO:0000256" key="12">
    <source>
        <dbReference type="ARBA" id="ARBA00045004"/>
    </source>
</evidence>
<dbReference type="HOGENOM" id="CLU_771377_0_0_6"/>
<evidence type="ECO:0000256" key="9">
    <source>
        <dbReference type="ARBA" id="ARBA00044952"/>
    </source>
</evidence>
<geneLocation type="plasmid" evidence="16 17">
    <name>pHS1</name>
</geneLocation>
<evidence type="ECO:0000259" key="14">
    <source>
        <dbReference type="Pfam" id="PF22102"/>
    </source>
</evidence>
<evidence type="ECO:0000256" key="11">
    <source>
        <dbReference type="ARBA" id="ARBA00044996"/>
    </source>
</evidence>
<evidence type="ECO:0000313" key="16">
    <source>
        <dbReference type="EMBL" id="AHF79360.1"/>
    </source>
</evidence>
<comment type="similarity">
    <text evidence="9">Belongs to the peptidase C79 family.</text>
</comment>
<dbReference type="KEGG" id="sod:Sant_P0324"/>
<evidence type="ECO:0000256" key="5">
    <source>
        <dbReference type="ARBA" id="ARBA00022801"/>
    </source>
</evidence>
<evidence type="ECO:0000313" key="17">
    <source>
        <dbReference type="Proteomes" id="UP000019028"/>
    </source>
</evidence>
<evidence type="ECO:0000256" key="13">
    <source>
        <dbReference type="ARBA" id="ARBA00045015"/>
    </source>
</evidence>
<keyword evidence="17" id="KW-1185">Reference proteome</keyword>
<dbReference type="Pfam" id="PF22103">
    <property type="entry name" value="ElaD_SseL-like_N"/>
    <property type="match status" value="1"/>
</dbReference>